<sequence>MDKAVFRIIQAINNNENIAIFGDYDVDGATSSALINRVDEGYGLNANALLQLKKKGIDLCISVDCGMLAYQPIEDAKGFGLDVIVIDHHLGTEKLPSAIAVVNPNRLDESSPYNSLAAVGVSFLLNVALNKSLREQDFPIFDLPANAISGTDSLPMLK</sequence>
<reference evidence="2" key="1">
    <citation type="submission" date="2015-03" db="EMBL/GenBank/DDBJ databases">
        <title>Wuchereria bancrofti Genome Sequencing Papua New Guinea Strain.</title>
        <authorList>
            <person name="Small S.T."/>
            <person name="Serre D."/>
            <person name="Zimmerman P.A."/>
        </authorList>
    </citation>
    <scope>NUCLEOTIDE SEQUENCE [LARGE SCALE GENOMIC DNA]</scope>
    <source>
        <strain evidence="2">pt0022</strain>
    </source>
</reference>
<reference evidence="3" key="3">
    <citation type="submission" date="2024-02" db="UniProtKB">
        <authorList>
            <consortium name="WormBaseParasite"/>
        </authorList>
    </citation>
    <scope>IDENTIFICATION</scope>
    <source>
        <strain evidence="3">pt0022</strain>
    </source>
</reference>
<dbReference type="Gene3D" id="3.90.1640.30">
    <property type="match status" value="1"/>
</dbReference>
<accession>A0AAF5Q4T0</accession>
<evidence type="ECO:0000313" key="3">
    <source>
        <dbReference type="WBParaSite" id="mrna-Wban_09832"/>
    </source>
</evidence>
<dbReference type="Proteomes" id="UP000093561">
    <property type="component" value="Unassembled WGS sequence"/>
</dbReference>
<dbReference type="InterPro" id="IPR001667">
    <property type="entry name" value="DDH_dom"/>
</dbReference>
<evidence type="ECO:0000259" key="1">
    <source>
        <dbReference type="Pfam" id="PF01368"/>
    </source>
</evidence>
<dbReference type="WBParaSite" id="mrna-Wban_09832">
    <property type="protein sequence ID" value="mrna-Wban_09832"/>
    <property type="gene ID" value="Wban_09832"/>
</dbReference>
<organism evidence="2 3">
    <name type="scientific">Wuchereria bancrofti</name>
    <dbReference type="NCBI Taxonomy" id="6293"/>
    <lineage>
        <taxon>Eukaryota</taxon>
        <taxon>Metazoa</taxon>
        <taxon>Ecdysozoa</taxon>
        <taxon>Nematoda</taxon>
        <taxon>Chromadorea</taxon>
        <taxon>Rhabditida</taxon>
        <taxon>Spirurina</taxon>
        <taxon>Spiruromorpha</taxon>
        <taxon>Filarioidea</taxon>
        <taxon>Onchocercidae</taxon>
        <taxon>Wuchereria</taxon>
    </lineage>
</organism>
<dbReference type="PANTHER" id="PTHR30255:SF2">
    <property type="entry name" value="SINGLE-STRANDED-DNA-SPECIFIC EXONUCLEASE RECJ"/>
    <property type="match status" value="1"/>
</dbReference>
<dbReference type="InterPro" id="IPR051673">
    <property type="entry name" value="SSDNA_exonuclease_RecJ"/>
</dbReference>
<feature type="domain" description="DDH" evidence="1">
    <location>
        <begin position="17"/>
        <end position="127"/>
    </location>
</feature>
<dbReference type="InterPro" id="IPR038763">
    <property type="entry name" value="DHH_sf"/>
</dbReference>
<protein>
    <recommendedName>
        <fullName evidence="1">DDH domain-containing protein</fullName>
    </recommendedName>
</protein>
<dbReference type="SUPFAM" id="SSF64182">
    <property type="entry name" value="DHH phosphoesterases"/>
    <property type="match status" value="1"/>
</dbReference>
<proteinExistence type="predicted"/>
<dbReference type="GO" id="GO:0004527">
    <property type="term" value="F:exonuclease activity"/>
    <property type="evidence" value="ECO:0007669"/>
    <property type="project" value="UniProtKB-KW"/>
</dbReference>
<reference evidence="2" key="2">
    <citation type="journal article" date="2016" name="Mol. Ecol.">
        <title>Population genomics of the filarial nematode parasite Wuchereria bancrofti from mosquitoes.</title>
        <authorList>
            <person name="Small S.T."/>
            <person name="Reimer L.J."/>
            <person name="Tisch D.J."/>
            <person name="King C.L."/>
            <person name="Christensen B.M."/>
            <person name="Siba P.M."/>
            <person name="Kazura J.W."/>
            <person name="Serre D."/>
            <person name="Zimmerman P.A."/>
        </authorList>
    </citation>
    <scope>NUCLEOTIDE SEQUENCE</scope>
    <source>
        <strain evidence="2">pt0022</strain>
    </source>
</reference>
<name>A0AAF5Q4T0_WUCBA</name>
<dbReference type="Pfam" id="PF01368">
    <property type="entry name" value="DHH"/>
    <property type="match status" value="1"/>
</dbReference>
<evidence type="ECO:0000313" key="2">
    <source>
        <dbReference type="Proteomes" id="UP000093561"/>
    </source>
</evidence>
<dbReference type="AlphaFoldDB" id="A0AAF5Q4T0"/>
<dbReference type="PANTHER" id="PTHR30255">
    <property type="entry name" value="SINGLE-STRANDED-DNA-SPECIFIC EXONUCLEASE RECJ"/>
    <property type="match status" value="1"/>
</dbReference>